<keyword evidence="1" id="KW-0812">Transmembrane</keyword>
<accession>A0A8S3RJU5</accession>
<evidence type="ECO:0000313" key="4">
    <source>
        <dbReference type="Proteomes" id="UP000683360"/>
    </source>
</evidence>
<proteinExistence type="predicted"/>
<keyword evidence="4" id="KW-1185">Reference proteome</keyword>
<dbReference type="EMBL" id="CAJPWZ010001110">
    <property type="protein sequence ID" value="CAG2208439.1"/>
    <property type="molecule type" value="Genomic_DNA"/>
</dbReference>
<comment type="caution">
    <text evidence="3">The sequence shown here is derived from an EMBL/GenBank/DDBJ whole genome shotgun (WGS) entry which is preliminary data.</text>
</comment>
<feature type="signal peptide" evidence="2">
    <location>
        <begin position="1"/>
        <end position="17"/>
    </location>
</feature>
<dbReference type="OrthoDB" id="6156814at2759"/>
<feature type="chain" id="PRO_5035861577" evidence="2">
    <location>
        <begin position="18"/>
        <end position="423"/>
    </location>
</feature>
<reference evidence="3" key="1">
    <citation type="submission" date="2021-03" db="EMBL/GenBank/DDBJ databases">
        <authorList>
            <person name="Bekaert M."/>
        </authorList>
    </citation>
    <scope>NUCLEOTIDE SEQUENCE</scope>
</reference>
<dbReference type="Proteomes" id="UP000683360">
    <property type="component" value="Unassembled WGS sequence"/>
</dbReference>
<dbReference type="AlphaFoldDB" id="A0A8S3RJU5"/>
<sequence>MLGRIFCFLFVWKSFEGATTFDMNSDIDQVVCPTNCIVIQNMSDWVPKKQCYLIVADELSFPGYVKLQRLKTDKPEPYTALDSLHAIDQHGRIVLRNTCFKDLTNMPKFDQHGPAFTYHEEPGFQSRDVVFALLVPKYRMQTCIWSRQSRQQTLSPTETCPALVSKITEISIRRHLVVIKRLLKITENGKDLERKCAGWMMRFINTSRWAHSVSSGISFNQTRFNFALDHLEKEPSPDLFSSLLKTAVIYHVIGDADNETKLLDYVGKRSSEYFGHVCRCWNFNVSVNKDLATWLLEEEPTFQTVTEKCLAFCVMFLPTEKPLTFGPLIYEFYRHVGSSKHFITDQYFGFWHECCVIDCFSLTLFLLYLKNKRNQKLQNAIRNLETLKWVILNLKDLGHRKLHATYWPGVILMKGIIFKDSNG</sequence>
<keyword evidence="2" id="KW-0732">Signal</keyword>
<evidence type="ECO:0000256" key="1">
    <source>
        <dbReference type="SAM" id="Phobius"/>
    </source>
</evidence>
<name>A0A8S3RJU5_MYTED</name>
<feature type="transmembrane region" description="Helical" evidence="1">
    <location>
        <begin position="348"/>
        <end position="369"/>
    </location>
</feature>
<organism evidence="3 4">
    <name type="scientific">Mytilus edulis</name>
    <name type="common">Blue mussel</name>
    <dbReference type="NCBI Taxonomy" id="6550"/>
    <lineage>
        <taxon>Eukaryota</taxon>
        <taxon>Metazoa</taxon>
        <taxon>Spiralia</taxon>
        <taxon>Lophotrochozoa</taxon>
        <taxon>Mollusca</taxon>
        <taxon>Bivalvia</taxon>
        <taxon>Autobranchia</taxon>
        <taxon>Pteriomorphia</taxon>
        <taxon>Mytilida</taxon>
        <taxon>Mytiloidea</taxon>
        <taxon>Mytilidae</taxon>
        <taxon>Mytilinae</taxon>
        <taxon>Mytilus</taxon>
    </lineage>
</organism>
<gene>
    <name evidence="3" type="ORF">MEDL_22631</name>
</gene>
<keyword evidence="1" id="KW-0472">Membrane</keyword>
<evidence type="ECO:0000256" key="2">
    <source>
        <dbReference type="SAM" id="SignalP"/>
    </source>
</evidence>
<protein>
    <submittedName>
        <fullName evidence="3">Uncharacterized protein</fullName>
    </submittedName>
</protein>
<keyword evidence="1" id="KW-1133">Transmembrane helix</keyword>
<evidence type="ECO:0000313" key="3">
    <source>
        <dbReference type="EMBL" id="CAG2208439.1"/>
    </source>
</evidence>